<gene>
    <name evidence="3" type="ORF">PLXY2_LOCUS7498</name>
</gene>
<dbReference type="GO" id="GO:0022008">
    <property type="term" value="P:neurogenesis"/>
    <property type="evidence" value="ECO:0007669"/>
    <property type="project" value="TreeGrafter"/>
</dbReference>
<keyword evidence="4" id="KW-1185">Reference proteome</keyword>
<dbReference type="InterPro" id="IPR000210">
    <property type="entry name" value="BTB/POZ_dom"/>
</dbReference>
<dbReference type="EMBL" id="CAJHNJ030000025">
    <property type="protein sequence ID" value="CAG9121691.1"/>
    <property type="molecule type" value="Genomic_DNA"/>
</dbReference>
<dbReference type="Gene3D" id="1.25.40.420">
    <property type="match status" value="1"/>
</dbReference>
<proteinExistence type="predicted"/>
<dbReference type="AlphaFoldDB" id="A0A8S4F166"/>
<feature type="domain" description="BTB" evidence="2">
    <location>
        <begin position="29"/>
        <end position="99"/>
    </location>
</feature>
<feature type="region of interest" description="Disordered" evidence="1">
    <location>
        <begin position="207"/>
        <end position="283"/>
    </location>
</feature>
<dbReference type="SUPFAM" id="SSF54695">
    <property type="entry name" value="POZ domain"/>
    <property type="match status" value="1"/>
</dbReference>
<sequence length="868" mass="97267">MAAAPSDWQLGCTEMKQRGAYLLQSGQWSDCTFLVGSEPHQVAVSGHKMILAMASPVFEAMFFGGMAERNEPIQILDVQPDAFKALLEYIYTDNINISSFDKACELCYGAKKYMLPHLVKECTRYLWSDLYPRNACRAYEFARLFEENVLMDKCIQIISMNTKDVLNDSSFEEAELNTVITVFSLDHLNVDSELDLFEAAVRYSKAQDKRTGERSVSPAIDAKKRKSPEPSTSKDKVIVTVDSSAENSPEGEAAAEATGEGAGEGGEERPAPSPARSPVEVKVKEQTKPTIRNAIEKIRFLTLTPQQFAEGPARSSLLTESEAFAVLMNILSSRSDVAMPRGFSTCRVPRKQLIGGDVASTATFTVDTPSPVMVEATGARAPAYCLHLMSGPERHRYSRPQRHVPPPPSDTGTAGHRDTCPSPERHRYSRPQRHVPPPPSDTGTAGHRDTCPLPRATQVQPATETRAPLPRATQVQPATETRAPSPERHSSDFSKLYCQRPIIQHTDCLNTSLLDCSVTFMVDKNICLLGVQVPTQAPSEETAQPSSASGYSELLYAHLLDADGARLTYTHYTSRVPYRHLLDIVFNRPIYIQRNKPSSASGYSELLYAHLLDADGARLTYTHYTSRVPYRHLLDIVFNRPIYIQRNKVLIDDINCRINVFRKSTSVDLEIVCIEVVERSTFERMSMNLKAKVNAKKIKAKVNKKVCVHQHHTWSHIVKPSSASGYSELLYAHLLDADGARLTYTHYTSRVPYRHLLDIVFNRPIYIQRNKPLDVAHLLDADGSRLTCTHYTSRVPYRHLLDIVFNRPIYIQRNKVYKVGIVFNKVGWYPMGTCAQQVSAESVFFTFCIGQSSDSVRDGLIRSIIFTY</sequence>
<comment type="caution">
    <text evidence="3">The sequence shown here is derived from an EMBL/GenBank/DDBJ whole genome shotgun (WGS) entry which is preliminary data.</text>
</comment>
<evidence type="ECO:0000256" key="1">
    <source>
        <dbReference type="SAM" id="MobiDB-lite"/>
    </source>
</evidence>
<protein>
    <submittedName>
        <fullName evidence="3">(diamondback moth) hypothetical protein</fullName>
    </submittedName>
</protein>
<dbReference type="InterPro" id="IPR011705">
    <property type="entry name" value="BACK"/>
</dbReference>
<dbReference type="SMART" id="SM00875">
    <property type="entry name" value="BACK"/>
    <property type="match status" value="1"/>
</dbReference>
<dbReference type="Pfam" id="PF07707">
    <property type="entry name" value="BACK"/>
    <property type="match status" value="1"/>
</dbReference>
<feature type="region of interest" description="Disordered" evidence="1">
    <location>
        <begin position="393"/>
        <end position="492"/>
    </location>
</feature>
<dbReference type="PANTHER" id="PTHR45774">
    <property type="entry name" value="BTB/POZ DOMAIN-CONTAINING"/>
    <property type="match status" value="1"/>
</dbReference>
<feature type="compositionally biased region" description="Low complexity" evidence="1">
    <location>
        <begin position="250"/>
        <end position="259"/>
    </location>
</feature>
<evidence type="ECO:0000313" key="4">
    <source>
        <dbReference type="Proteomes" id="UP000653454"/>
    </source>
</evidence>
<reference evidence="3" key="1">
    <citation type="submission" date="2020-11" db="EMBL/GenBank/DDBJ databases">
        <authorList>
            <person name="Whiteford S."/>
        </authorList>
    </citation>
    <scope>NUCLEOTIDE SEQUENCE</scope>
</reference>
<organism evidence="3 4">
    <name type="scientific">Plutella xylostella</name>
    <name type="common">Diamondback moth</name>
    <name type="synonym">Plutella maculipennis</name>
    <dbReference type="NCBI Taxonomy" id="51655"/>
    <lineage>
        <taxon>Eukaryota</taxon>
        <taxon>Metazoa</taxon>
        <taxon>Ecdysozoa</taxon>
        <taxon>Arthropoda</taxon>
        <taxon>Hexapoda</taxon>
        <taxon>Insecta</taxon>
        <taxon>Pterygota</taxon>
        <taxon>Neoptera</taxon>
        <taxon>Endopterygota</taxon>
        <taxon>Lepidoptera</taxon>
        <taxon>Glossata</taxon>
        <taxon>Ditrysia</taxon>
        <taxon>Yponomeutoidea</taxon>
        <taxon>Plutellidae</taxon>
        <taxon>Plutella</taxon>
    </lineage>
</organism>
<dbReference type="Gene3D" id="3.30.710.10">
    <property type="entry name" value="Potassium Channel Kv1.1, Chain A"/>
    <property type="match status" value="1"/>
</dbReference>
<evidence type="ECO:0000313" key="3">
    <source>
        <dbReference type="EMBL" id="CAG9121691.1"/>
    </source>
</evidence>
<dbReference type="FunFam" id="3.30.710.10:FF:000169">
    <property type="entry name" value="BTB/POZ domain-containing protein 2"/>
    <property type="match status" value="1"/>
</dbReference>
<name>A0A8S4F166_PLUXY</name>
<dbReference type="GO" id="GO:0000932">
    <property type="term" value="C:P-body"/>
    <property type="evidence" value="ECO:0007669"/>
    <property type="project" value="TreeGrafter"/>
</dbReference>
<dbReference type="GO" id="GO:0005829">
    <property type="term" value="C:cytosol"/>
    <property type="evidence" value="ECO:0007669"/>
    <property type="project" value="TreeGrafter"/>
</dbReference>
<dbReference type="Proteomes" id="UP000653454">
    <property type="component" value="Unassembled WGS sequence"/>
</dbReference>
<dbReference type="PANTHER" id="PTHR45774:SF3">
    <property type="entry name" value="BTB (POZ) DOMAIN-CONTAINING 2B-RELATED"/>
    <property type="match status" value="1"/>
</dbReference>
<dbReference type="PROSITE" id="PS50097">
    <property type="entry name" value="BTB"/>
    <property type="match status" value="1"/>
</dbReference>
<dbReference type="InterPro" id="IPR011333">
    <property type="entry name" value="SKP1/BTB/POZ_sf"/>
</dbReference>
<dbReference type="Pfam" id="PF00651">
    <property type="entry name" value="BTB"/>
    <property type="match status" value="1"/>
</dbReference>
<feature type="compositionally biased region" description="Basic and acidic residues" evidence="1">
    <location>
        <begin position="415"/>
        <end position="426"/>
    </location>
</feature>
<evidence type="ECO:0000259" key="2">
    <source>
        <dbReference type="PROSITE" id="PS50097"/>
    </source>
</evidence>
<accession>A0A8S4F166</accession>
<dbReference type="SMART" id="SM00225">
    <property type="entry name" value="BTB"/>
    <property type="match status" value="1"/>
</dbReference>